<dbReference type="EMBL" id="CP159485">
    <property type="protein sequence ID" value="XCI29016.1"/>
    <property type="molecule type" value="Genomic_DNA"/>
</dbReference>
<dbReference type="AlphaFoldDB" id="A0AAU8HUF5"/>
<evidence type="ECO:0000313" key="1">
    <source>
        <dbReference type="EMBL" id="XCI29016.1"/>
    </source>
</evidence>
<sequence>MSRSIFNITLILLLLVLMVGCTNEPPASSNEPPSSESSVNDGLVKIQEVTVWEIEEYLENHKEVFPGTRFTFEDVKHLMVSPEEIIQYFGEPDHREISDAEDGLVRKNLFFEEKGGASFVEADDDFVLSNITITSSISEAPISKGVRGIQVGDDFMEVIKSFPIEEIDTVENLAGLYGKVGLDEDLNFTMSDDVGYLSFGLRDPSISGMTVKQGEAKVIFSQRHGEVSKIYIGIDLNHYF</sequence>
<reference evidence="1" key="2">
    <citation type="submission" date="2024-06" db="EMBL/GenBank/DDBJ databases">
        <authorList>
            <person name="Petrova K.O."/>
            <person name="Toshchakov S.V."/>
            <person name="Boltjanskaja Y.V."/>
            <person name="Kevbrin V.V."/>
        </authorList>
    </citation>
    <scope>NUCLEOTIDE SEQUENCE</scope>
    <source>
        <strain evidence="1">Z-710</strain>
    </source>
</reference>
<gene>
    <name evidence="1" type="ORF">PRVXH_000315</name>
</gene>
<protein>
    <submittedName>
        <fullName evidence="1">Uncharacterized protein</fullName>
    </submittedName>
</protein>
<proteinExistence type="predicted"/>
<name>A0AAU8HUF5_9FIRM</name>
<dbReference type="PROSITE" id="PS51257">
    <property type="entry name" value="PROKAR_LIPOPROTEIN"/>
    <property type="match status" value="1"/>
</dbReference>
<reference evidence="1" key="1">
    <citation type="journal article" date="2018" name="Antonie Van Leeuwenhoek">
        <title>Proteinivorax hydrogeniformans sp. nov., an anaerobic, haloalkaliphilic bacterium fermenting proteinaceous compounds with high hydrogen production.</title>
        <authorList>
            <person name="Boltyanskaya Y."/>
            <person name="Detkova E."/>
            <person name="Pimenov N."/>
            <person name="Kevbrin V."/>
        </authorList>
    </citation>
    <scope>NUCLEOTIDE SEQUENCE</scope>
    <source>
        <strain evidence="1">Z-710</strain>
    </source>
</reference>
<dbReference type="RefSeq" id="WP_353893565.1">
    <property type="nucleotide sequence ID" value="NZ_CP159485.1"/>
</dbReference>
<organism evidence="1">
    <name type="scientific">Proteinivorax hydrogeniformans</name>
    <dbReference type="NCBI Taxonomy" id="1826727"/>
    <lineage>
        <taxon>Bacteria</taxon>
        <taxon>Bacillati</taxon>
        <taxon>Bacillota</taxon>
        <taxon>Clostridia</taxon>
        <taxon>Eubacteriales</taxon>
        <taxon>Proteinivoracaceae</taxon>
        <taxon>Proteinivorax</taxon>
    </lineage>
</organism>
<accession>A0AAU8HUF5</accession>